<name>A0A561SHT6_9PSEU</name>
<dbReference type="AlphaFoldDB" id="A0A561SHT6"/>
<dbReference type="InterPro" id="IPR002696">
    <property type="entry name" value="Membr_insert_effic_factor_YidD"/>
</dbReference>
<dbReference type="RefSeq" id="WP_212612288.1">
    <property type="nucleotide sequence ID" value="NZ_VIWU01000001.1"/>
</dbReference>
<comment type="caution">
    <text evidence="2">The sequence shown here is derived from an EMBL/GenBank/DDBJ whole genome shotgun (WGS) entry which is preliminary data.</text>
</comment>
<sequence length="147" mass="15709">MGEHAGEESEEERRNRRRRRREERRDTADAVGDTCEFIDSVRGCGTGCSRLGRGRGGSDGCSCDGPCDFPLLRVSPLLLVAAAMVPARGASGLVRAALLGYQRWLSRFTPVCPSTPSCSAYALGAVARHGARRGLRLAAARVRGCSS</sequence>
<feature type="region of interest" description="Disordered" evidence="1">
    <location>
        <begin position="1"/>
        <end position="25"/>
    </location>
</feature>
<feature type="compositionally biased region" description="Basic and acidic residues" evidence="1">
    <location>
        <begin position="1"/>
        <end position="14"/>
    </location>
</feature>
<dbReference type="EMBL" id="VIWU01000001">
    <property type="protein sequence ID" value="TWF74394.1"/>
    <property type="molecule type" value="Genomic_DNA"/>
</dbReference>
<dbReference type="Proteomes" id="UP000321261">
    <property type="component" value="Unassembled WGS sequence"/>
</dbReference>
<evidence type="ECO:0000313" key="2">
    <source>
        <dbReference type="EMBL" id="TWF74394.1"/>
    </source>
</evidence>
<evidence type="ECO:0000256" key="1">
    <source>
        <dbReference type="SAM" id="MobiDB-lite"/>
    </source>
</evidence>
<reference evidence="2 3" key="1">
    <citation type="submission" date="2019-06" db="EMBL/GenBank/DDBJ databases">
        <title>Sequencing the genomes of 1000 actinobacteria strains.</title>
        <authorList>
            <person name="Klenk H.-P."/>
        </authorList>
    </citation>
    <scope>NUCLEOTIDE SEQUENCE [LARGE SCALE GENOMIC DNA]</scope>
    <source>
        <strain evidence="2 3">DSM 45671</strain>
    </source>
</reference>
<dbReference type="NCBIfam" id="TIGR00278">
    <property type="entry name" value="membrane protein insertion efficiency factor YidD"/>
    <property type="match status" value="1"/>
</dbReference>
<protein>
    <submittedName>
        <fullName evidence="2">Hemolytic domain-containing protein</fullName>
    </submittedName>
</protein>
<keyword evidence="3" id="KW-1185">Reference proteome</keyword>
<accession>A0A561SHT6</accession>
<dbReference type="SMART" id="SM01234">
    <property type="entry name" value="Haemolytic"/>
    <property type="match status" value="1"/>
</dbReference>
<proteinExistence type="predicted"/>
<organism evidence="2 3">
    <name type="scientific">Pseudonocardia hierapolitana</name>
    <dbReference type="NCBI Taxonomy" id="1128676"/>
    <lineage>
        <taxon>Bacteria</taxon>
        <taxon>Bacillati</taxon>
        <taxon>Actinomycetota</taxon>
        <taxon>Actinomycetes</taxon>
        <taxon>Pseudonocardiales</taxon>
        <taxon>Pseudonocardiaceae</taxon>
        <taxon>Pseudonocardia</taxon>
    </lineage>
</organism>
<gene>
    <name evidence="2" type="ORF">FHX44_11274</name>
</gene>
<evidence type="ECO:0000313" key="3">
    <source>
        <dbReference type="Proteomes" id="UP000321261"/>
    </source>
</evidence>
<dbReference type="Pfam" id="PF01809">
    <property type="entry name" value="YidD"/>
    <property type="match status" value="1"/>
</dbReference>